<dbReference type="GO" id="GO:0036396">
    <property type="term" value="C:RNA N6-methyladenosine methyltransferase complex"/>
    <property type="evidence" value="ECO:0000318"/>
    <property type="project" value="GO_Central"/>
</dbReference>
<evidence type="ECO:0000256" key="4">
    <source>
        <dbReference type="ARBA" id="ARBA00023187"/>
    </source>
</evidence>
<feature type="region of interest" description="Disordered" evidence="6">
    <location>
        <begin position="154"/>
        <end position="207"/>
    </location>
</feature>
<dbReference type="EMBL" id="AMQM01000781">
    <property type="status" value="NOT_ANNOTATED_CDS"/>
    <property type="molecule type" value="Genomic_DNA"/>
</dbReference>
<feature type="region of interest" description="Disordered" evidence="6">
    <location>
        <begin position="594"/>
        <end position="619"/>
    </location>
</feature>
<dbReference type="GO" id="GO:0005634">
    <property type="term" value="C:nucleus"/>
    <property type="evidence" value="ECO:0007669"/>
    <property type="project" value="UniProtKB-SubCell"/>
</dbReference>
<dbReference type="CTD" id="20199104"/>
<evidence type="ECO:0000256" key="2">
    <source>
        <dbReference type="ARBA" id="ARBA00008371"/>
    </source>
</evidence>
<dbReference type="HOGENOM" id="CLU_254686_0_0_1"/>
<dbReference type="InterPro" id="IPR031801">
    <property type="entry name" value="VIR_N"/>
</dbReference>
<evidence type="ECO:0000313" key="10">
    <source>
        <dbReference type="Proteomes" id="UP000015101"/>
    </source>
</evidence>
<proteinExistence type="inferred from homology"/>
<accession>T1ERA4</accession>
<dbReference type="RefSeq" id="XP_009019463.1">
    <property type="nucleotide sequence ID" value="XM_009021215.1"/>
</dbReference>
<dbReference type="InParanoid" id="T1ERA4"/>
<protein>
    <recommendedName>
        <fullName evidence="7">Virilizer N-terminal domain-containing protein</fullName>
    </recommendedName>
</protein>
<dbReference type="KEGG" id="hro:HELRODRAFT_161283"/>
<keyword evidence="5" id="KW-0539">Nucleus</keyword>
<comment type="subcellular location">
    <subcellularLocation>
        <location evidence="1">Nucleus</location>
    </subcellularLocation>
</comment>
<evidence type="ECO:0000259" key="7">
    <source>
        <dbReference type="Pfam" id="PF15912"/>
    </source>
</evidence>
<keyword evidence="3" id="KW-0507">mRNA processing</keyword>
<keyword evidence="10" id="KW-1185">Reference proteome</keyword>
<dbReference type="EMBL" id="AMQM01000780">
    <property type="status" value="NOT_ANNOTATED_CDS"/>
    <property type="molecule type" value="Genomic_DNA"/>
</dbReference>
<dbReference type="OMA" id="YWLEPLP"/>
<feature type="domain" description="Virilizer N-terminal" evidence="7">
    <location>
        <begin position="5"/>
        <end position="205"/>
    </location>
</feature>
<dbReference type="STRING" id="6412.T1ERA4"/>
<dbReference type="FunCoup" id="T1ERA4">
    <property type="interactions" value="1860"/>
</dbReference>
<evidence type="ECO:0000256" key="6">
    <source>
        <dbReference type="SAM" id="MobiDB-lite"/>
    </source>
</evidence>
<comment type="similarity">
    <text evidence="2">Belongs to the vir family.</text>
</comment>
<dbReference type="GeneID" id="20199104"/>
<reference evidence="10" key="1">
    <citation type="submission" date="2012-12" db="EMBL/GenBank/DDBJ databases">
        <authorList>
            <person name="Hellsten U."/>
            <person name="Grimwood J."/>
            <person name="Chapman J.A."/>
            <person name="Shapiro H."/>
            <person name="Aerts A."/>
            <person name="Otillar R.P."/>
            <person name="Terry A.Y."/>
            <person name="Boore J.L."/>
            <person name="Simakov O."/>
            <person name="Marletaz F."/>
            <person name="Cho S.-J."/>
            <person name="Edsinger-Gonzales E."/>
            <person name="Havlak P."/>
            <person name="Kuo D.-H."/>
            <person name="Larsson T."/>
            <person name="Lv J."/>
            <person name="Arendt D."/>
            <person name="Savage R."/>
            <person name="Osoegawa K."/>
            <person name="de Jong P."/>
            <person name="Lindberg D.R."/>
            <person name="Seaver E.C."/>
            <person name="Weisblat D.A."/>
            <person name="Putnam N.H."/>
            <person name="Grigoriev I.V."/>
            <person name="Rokhsar D.S."/>
        </authorList>
    </citation>
    <scope>NUCLEOTIDE SEQUENCE</scope>
</reference>
<dbReference type="Proteomes" id="UP000015101">
    <property type="component" value="Unassembled WGS sequence"/>
</dbReference>
<gene>
    <name evidence="9" type="primary">20199104</name>
    <name evidence="8" type="ORF">HELRODRAFT_161283</name>
</gene>
<reference evidence="8 10" key="2">
    <citation type="journal article" date="2013" name="Nature">
        <title>Insights into bilaterian evolution from three spiralian genomes.</title>
        <authorList>
            <person name="Simakov O."/>
            <person name="Marletaz F."/>
            <person name="Cho S.J."/>
            <person name="Edsinger-Gonzales E."/>
            <person name="Havlak P."/>
            <person name="Hellsten U."/>
            <person name="Kuo D.H."/>
            <person name="Larsson T."/>
            <person name="Lv J."/>
            <person name="Arendt D."/>
            <person name="Savage R."/>
            <person name="Osoegawa K."/>
            <person name="de Jong P."/>
            <person name="Grimwood J."/>
            <person name="Chapman J.A."/>
            <person name="Shapiro H."/>
            <person name="Aerts A."/>
            <person name="Otillar R.P."/>
            <person name="Terry A.Y."/>
            <person name="Boore J.L."/>
            <person name="Grigoriev I.V."/>
            <person name="Lindberg D.R."/>
            <person name="Seaver E.C."/>
            <person name="Weisblat D.A."/>
            <person name="Putnam N.H."/>
            <person name="Rokhsar D.S."/>
        </authorList>
    </citation>
    <scope>NUCLEOTIDE SEQUENCE</scope>
</reference>
<dbReference type="GO" id="GO:0006397">
    <property type="term" value="P:mRNA processing"/>
    <property type="evidence" value="ECO:0007669"/>
    <property type="project" value="UniProtKB-KW"/>
</dbReference>
<dbReference type="EMBL" id="KB096742">
    <property type="protein sequence ID" value="ESO02055.1"/>
    <property type="molecule type" value="Genomic_DNA"/>
</dbReference>
<feature type="compositionally biased region" description="Basic and acidic residues" evidence="6">
    <location>
        <begin position="160"/>
        <end position="189"/>
    </location>
</feature>
<evidence type="ECO:0000256" key="3">
    <source>
        <dbReference type="ARBA" id="ARBA00022664"/>
    </source>
</evidence>
<keyword evidence="4" id="KW-0508">mRNA splicing</keyword>
<evidence type="ECO:0000256" key="5">
    <source>
        <dbReference type="ARBA" id="ARBA00023242"/>
    </source>
</evidence>
<dbReference type="eggNOG" id="KOG4822">
    <property type="taxonomic scope" value="Eukaryota"/>
</dbReference>
<dbReference type="InterPro" id="IPR026736">
    <property type="entry name" value="Virilizer"/>
</dbReference>
<dbReference type="PANTHER" id="PTHR23185:SF0">
    <property type="entry name" value="PROTEIN VIRILIZER HOMOLOG"/>
    <property type="match status" value="1"/>
</dbReference>
<reference evidence="9" key="3">
    <citation type="submission" date="2015-06" db="UniProtKB">
        <authorList>
            <consortium name="EnsemblMetazoa"/>
        </authorList>
    </citation>
    <scope>IDENTIFICATION</scope>
</reference>
<dbReference type="EnsemblMetazoa" id="HelroT161283">
    <property type="protein sequence ID" value="HelroP161283"/>
    <property type="gene ID" value="HelroG161283"/>
</dbReference>
<evidence type="ECO:0000313" key="8">
    <source>
        <dbReference type="EMBL" id="ESO02055.1"/>
    </source>
</evidence>
<evidence type="ECO:0000313" key="9">
    <source>
        <dbReference type="EnsemblMetazoa" id="HelroP161283"/>
    </source>
</evidence>
<dbReference type="OrthoDB" id="2011702at2759"/>
<organism evidence="9 10">
    <name type="scientific">Helobdella robusta</name>
    <name type="common">Californian leech</name>
    <dbReference type="NCBI Taxonomy" id="6412"/>
    <lineage>
        <taxon>Eukaryota</taxon>
        <taxon>Metazoa</taxon>
        <taxon>Spiralia</taxon>
        <taxon>Lophotrochozoa</taxon>
        <taxon>Annelida</taxon>
        <taxon>Clitellata</taxon>
        <taxon>Hirudinea</taxon>
        <taxon>Rhynchobdellida</taxon>
        <taxon>Glossiphoniidae</taxon>
        <taxon>Helobdella</taxon>
    </lineage>
</organism>
<dbReference type="Pfam" id="PF15912">
    <property type="entry name" value="VIR_N"/>
    <property type="match status" value="1"/>
</dbReference>
<sequence>MDETYDLIFLDSFSHDNSEDLNLDLVQFSNSVIIQEVRIIPNKLKVLVDFPGKVTYGCTTPSSFKVEFYVNNLSKPNASTFEKIGILDYHENGEYVIKSDQKKLTDGLIIKGWYQNITLAIYGTLTSLNQSTTSPPPTSAFKAKQQVVCQAVQSSSPKDIPLEHKGSVKDPRDNHDRLEGVFKMPEKKDKVSRKTSASAENNARGKKRELVGDVMGGVQHKKCRSSSPNIYFDDEEDVTEPGEIADGCDVVDENMDIYGALSDGEIPENDGEYSQISSDENNLQYVSCLPQEVELGDWEGVDDGTWTYGSISSFNPYQCELASLETFADPSLTEFEKEKLKLLSGEVVLDEIEDEQMPASSLFILNFIKHLKQGAQHEFSFVDSLESLPAHILPGLVFISQAKKLKENVEYLIDWACDNLENGLKAISFKNFSIKYLKAIIKLLGCLCTCDSHIAGIMMERNVQQKLLNAYDDMSPSISLQSLILASIDQSIRFKVGLDAFIRKQSTHSDGKTEACSQTPYQSMVGILLKKQKVHIYEVLSKLYKNVLNLQNKSAIDEFSNTTTNNNNNADVVSEDIDKMDEVVSDGLSSDMKQAEKNVAATSSSSEKKDSSNDNTIDDEMRLMKTNDDEISEEVMMIVACLDEVHTALQSHHQLAQPERFVIYKRQNALNSLSALIHIFDTCNLIECIFVLLSSPLTNNNPSIFMSLKNVLTSLTTSHQGLLFLTFKSEATNGILRILLQTSDYCQDDERELNAANQLGLFMAYHLQTIQYIDQLNEYHIKASLCEDQNVNDTAILAVMLNLYSMTFTFQGKEALVHVFTSNDNINTLISFIQADSGDNEKKHSPVCISYVLSIVLIIVQHTDEVGWLITNCKTLLAVVEQELKSGKADEQVKELYDWISPLKIIGTQTAARENCQTLALELLTALRQHADDMQDVPKSAVTILRVLKHLSIQSNDCQEVDMFREIQYKVVLNNLFGANCLSLFGSILLKVKNLLLLPWQLGFSMTPTRKWLVLSVVQPILLMMRAILTQLISLRDTKFADLSALAGLFGIHTVMCSTSQTGVLPLELQKIQNLIVDILMAYTQPTIIDSVNEDESLKFFIVGSDGLWSKMIGEVLKYTLSLPCTFLSGLILISELLPLPLPLQVKQEITSKQVDEVLLMRKRWAVQLLSHASVLHQIIRVLSATTIQPLNQLLRRVCWQIADLSAATAAIVVSSLIDILKESMDPSMDQAASTKAASDKATTTNIKCEQPECQASPRTYRILSLISFLVSQPAIKCSFLSYLKSNDAGEMYGDVIGRLISLLDVVSDQFAHLQAQEAILTIFQSLCDYEISLIIDSDLKLSNCLPSREHISLICLALLKHIGNRDHKFSTILLSLRTLSLLLEHDYGFYLVKR</sequence>
<name>T1ERA4_HELRO</name>
<evidence type="ECO:0000256" key="1">
    <source>
        <dbReference type="ARBA" id="ARBA00004123"/>
    </source>
</evidence>
<dbReference type="GO" id="GO:0008380">
    <property type="term" value="P:RNA splicing"/>
    <property type="evidence" value="ECO:0007669"/>
    <property type="project" value="UniProtKB-KW"/>
</dbReference>
<dbReference type="PANTHER" id="PTHR23185">
    <property type="entry name" value="PROTEIN VIRILIZER HOMOLOG"/>
    <property type="match status" value="1"/>
</dbReference>